<proteinExistence type="inferred from homology"/>
<dbReference type="InterPro" id="IPR020070">
    <property type="entry name" value="Ribosomal_bL9_N"/>
</dbReference>
<feature type="domain" description="Ribosomal protein L9" evidence="8">
    <location>
        <begin position="13"/>
        <end position="40"/>
    </location>
</feature>
<evidence type="ECO:0000256" key="4">
    <source>
        <dbReference type="ARBA" id="ARBA00022980"/>
    </source>
</evidence>
<dbReference type="SUPFAM" id="SSF55658">
    <property type="entry name" value="L9 N-domain-like"/>
    <property type="match status" value="1"/>
</dbReference>
<dbReference type="InterPro" id="IPR036935">
    <property type="entry name" value="Ribosomal_bL9_N_sf"/>
</dbReference>
<dbReference type="NCBIfam" id="TIGR00158">
    <property type="entry name" value="L9"/>
    <property type="match status" value="1"/>
</dbReference>
<dbReference type="GO" id="GO:0003735">
    <property type="term" value="F:structural constituent of ribosome"/>
    <property type="evidence" value="ECO:0007669"/>
    <property type="project" value="InterPro"/>
</dbReference>
<dbReference type="InterPro" id="IPR000244">
    <property type="entry name" value="Ribosomal_bL9"/>
</dbReference>
<evidence type="ECO:0000313" key="10">
    <source>
        <dbReference type="Proteomes" id="UP000183028"/>
    </source>
</evidence>
<dbReference type="GO" id="GO:1990904">
    <property type="term" value="C:ribonucleoprotein complex"/>
    <property type="evidence" value="ECO:0007669"/>
    <property type="project" value="UniProtKB-KW"/>
</dbReference>
<dbReference type="HAMAP" id="MF_00503">
    <property type="entry name" value="Ribosomal_bL9"/>
    <property type="match status" value="1"/>
</dbReference>
<evidence type="ECO:0000256" key="7">
    <source>
        <dbReference type="HAMAP-Rule" id="MF_00503"/>
    </source>
</evidence>
<sequence length="148" mass="16542">MKVILLEDVRKVGKKNEIVDVADGYGQNFLIKNHKAVLATAGERRNLDRLKAQEAANQEVLKEEAEATAKRLETIVLKFNASVGKDGLSTSYVSTKQIVKELREKYDIRVDKRKIINPHPIAAFGKTEVEVELFKGVIGKITVELIAK</sequence>
<dbReference type="InterPro" id="IPR020594">
    <property type="entry name" value="Ribosomal_bL9_bac/chp"/>
</dbReference>
<dbReference type="RefSeq" id="WP_033162176.1">
    <property type="nucleotide sequence ID" value="NZ_CACVPP010000102.1"/>
</dbReference>
<reference evidence="10" key="1">
    <citation type="submission" date="2016-10" db="EMBL/GenBank/DDBJ databases">
        <authorList>
            <person name="Varghese N."/>
        </authorList>
    </citation>
    <scope>NUCLEOTIDE SEQUENCE [LARGE SCALE GENOMIC DNA]</scope>
    <source>
        <strain evidence="10">DSM 20406</strain>
    </source>
</reference>
<dbReference type="Gene3D" id="3.40.5.10">
    <property type="entry name" value="Ribosomal protein L9, N-terminal domain"/>
    <property type="match status" value="1"/>
</dbReference>
<accession>A0A1H6VBR6</accession>
<keyword evidence="4 7" id="KW-0689">Ribosomal protein</keyword>
<organism evidence="9 10">
    <name type="scientific">Sharpea azabuensis</name>
    <dbReference type="NCBI Taxonomy" id="322505"/>
    <lineage>
        <taxon>Bacteria</taxon>
        <taxon>Bacillati</taxon>
        <taxon>Bacillota</taxon>
        <taxon>Erysipelotrichia</taxon>
        <taxon>Erysipelotrichales</taxon>
        <taxon>Coprobacillaceae</taxon>
        <taxon>Sharpea</taxon>
    </lineage>
</organism>
<dbReference type="GO" id="GO:0006412">
    <property type="term" value="P:translation"/>
    <property type="evidence" value="ECO:0007669"/>
    <property type="project" value="UniProtKB-UniRule"/>
</dbReference>
<evidence type="ECO:0000256" key="1">
    <source>
        <dbReference type="ARBA" id="ARBA00010605"/>
    </source>
</evidence>
<dbReference type="OrthoDB" id="9788336at2"/>
<evidence type="ECO:0000256" key="2">
    <source>
        <dbReference type="ARBA" id="ARBA00022730"/>
    </source>
</evidence>
<dbReference type="STRING" id="322505.SAMN04487836_12426"/>
<dbReference type="GeneID" id="54119578"/>
<dbReference type="Pfam" id="PF03948">
    <property type="entry name" value="Ribosomal_L9_C"/>
    <property type="match status" value="1"/>
</dbReference>
<dbReference type="InterPro" id="IPR020069">
    <property type="entry name" value="Ribosomal_bL9_C"/>
</dbReference>
<keyword evidence="5 7" id="KW-0687">Ribonucleoprotein</keyword>
<dbReference type="GO" id="GO:0005840">
    <property type="term" value="C:ribosome"/>
    <property type="evidence" value="ECO:0007669"/>
    <property type="project" value="UniProtKB-KW"/>
</dbReference>
<evidence type="ECO:0000256" key="3">
    <source>
        <dbReference type="ARBA" id="ARBA00022884"/>
    </source>
</evidence>
<dbReference type="EMBL" id="FNYK01000045">
    <property type="protein sequence ID" value="SEJ02079.1"/>
    <property type="molecule type" value="Genomic_DNA"/>
</dbReference>
<dbReference type="PANTHER" id="PTHR21368">
    <property type="entry name" value="50S RIBOSOMAL PROTEIN L9"/>
    <property type="match status" value="1"/>
</dbReference>
<keyword evidence="2 7" id="KW-0699">rRNA-binding</keyword>
<comment type="similarity">
    <text evidence="1 7">Belongs to the bacterial ribosomal protein bL9 family.</text>
</comment>
<dbReference type="InterPro" id="IPR036791">
    <property type="entry name" value="Ribosomal_bL9_C_sf"/>
</dbReference>
<dbReference type="SUPFAM" id="SSF55653">
    <property type="entry name" value="Ribosomal protein L9 C-domain"/>
    <property type="match status" value="1"/>
</dbReference>
<dbReference type="eggNOG" id="COG0359">
    <property type="taxonomic scope" value="Bacteria"/>
</dbReference>
<keyword evidence="3 7" id="KW-0694">RNA-binding</keyword>
<evidence type="ECO:0000259" key="8">
    <source>
        <dbReference type="PROSITE" id="PS00651"/>
    </source>
</evidence>
<dbReference type="Proteomes" id="UP000183028">
    <property type="component" value="Unassembled WGS sequence"/>
</dbReference>
<evidence type="ECO:0000256" key="5">
    <source>
        <dbReference type="ARBA" id="ARBA00023274"/>
    </source>
</evidence>
<comment type="function">
    <text evidence="7">Binds to the 23S rRNA.</text>
</comment>
<name>A0A1H6VBR6_9FIRM</name>
<dbReference type="InterPro" id="IPR009027">
    <property type="entry name" value="Ribosomal_bL9/RNase_H1_N"/>
</dbReference>
<dbReference type="GO" id="GO:0019843">
    <property type="term" value="F:rRNA binding"/>
    <property type="evidence" value="ECO:0007669"/>
    <property type="project" value="UniProtKB-UniRule"/>
</dbReference>
<evidence type="ECO:0000256" key="6">
    <source>
        <dbReference type="ARBA" id="ARBA00035292"/>
    </source>
</evidence>
<keyword evidence="10" id="KW-1185">Reference proteome</keyword>
<gene>
    <name evidence="7" type="primary">rplI</name>
    <name evidence="9" type="ORF">SAMN04487834_104515</name>
</gene>
<protein>
    <recommendedName>
        <fullName evidence="6 7">Large ribosomal subunit protein bL9</fullName>
    </recommendedName>
</protein>
<dbReference type="Pfam" id="PF01281">
    <property type="entry name" value="Ribosomal_L9_N"/>
    <property type="match status" value="1"/>
</dbReference>
<dbReference type="PROSITE" id="PS00651">
    <property type="entry name" value="RIBOSOMAL_L9"/>
    <property type="match status" value="1"/>
</dbReference>
<evidence type="ECO:0000313" key="9">
    <source>
        <dbReference type="EMBL" id="SEJ02079.1"/>
    </source>
</evidence>
<dbReference type="Gene3D" id="3.10.430.100">
    <property type="entry name" value="Ribosomal protein L9, C-terminal domain"/>
    <property type="match status" value="1"/>
</dbReference>
<dbReference type="AlphaFoldDB" id="A0A1H6VBR6"/>